<evidence type="ECO:0000313" key="1">
    <source>
        <dbReference type="EMBL" id="OMO60727.1"/>
    </source>
</evidence>
<keyword evidence="2" id="KW-1185">Reference proteome</keyword>
<dbReference type="Gramene" id="OMO60727">
    <property type="protein sequence ID" value="OMO60727"/>
    <property type="gene ID" value="CCACVL1_23919"/>
</dbReference>
<gene>
    <name evidence="1" type="ORF">CCACVL1_23919</name>
</gene>
<organism evidence="1 2">
    <name type="scientific">Corchorus capsularis</name>
    <name type="common">Jute</name>
    <dbReference type="NCBI Taxonomy" id="210143"/>
    <lineage>
        <taxon>Eukaryota</taxon>
        <taxon>Viridiplantae</taxon>
        <taxon>Streptophyta</taxon>
        <taxon>Embryophyta</taxon>
        <taxon>Tracheophyta</taxon>
        <taxon>Spermatophyta</taxon>
        <taxon>Magnoliopsida</taxon>
        <taxon>eudicotyledons</taxon>
        <taxon>Gunneridae</taxon>
        <taxon>Pentapetalae</taxon>
        <taxon>rosids</taxon>
        <taxon>malvids</taxon>
        <taxon>Malvales</taxon>
        <taxon>Malvaceae</taxon>
        <taxon>Grewioideae</taxon>
        <taxon>Apeibeae</taxon>
        <taxon>Corchorus</taxon>
    </lineage>
</organism>
<protein>
    <submittedName>
        <fullName evidence="1">Uncharacterized protein</fullName>
    </submittedName>
</protein>
<accession>A0A1R3GRQ3</accession>
<sequence>MAAEIIAGDPATQLNISLELPSSIWLRPSRQHDVVTATLGRSSLGYQP</sequence>
<dbReference type="Proteomes" id="UP000188268">
    <property type="component" value="Unassembled WGS sequence"/>
</dbReference>
<dbReference type="AlphaFoldDB" id="A0A1R3GRQ3"/>
<dbReference type="EMBL" id="AWWV01013653">
    <property type="protein sequence ID" value="OMO60727.1"/>
    <property type="molecule type" value="Genomic_DNA"/>
</dbReference>
<evidence type="ECO:0000313" key="2">
    <source>
        <dbReference type="Proteomes" id="UP000188268"/>
    </source>
</evidence>
<proteinExistence type="predicted"/>
<reference evidence="1 2" key="1">
    <citation type="submission" date="2013-09" db="EMBL/GenBank/DDBJ databases">
        <title>Corchorus capsularis genome sequencing.</title>
        <authorList>
            <person name="Alam M."/>
            <person name="Haque M.S."/>
            <person name="Islam M.S."/>
            <person name="Emdad E.M."/>
            <person name="Islam M.M."/>
            <person name="Ahmed B."/>
            <person name="Halim A."/>
            <person name="Hossen Q.M.M."/>
            <person name="Hossain M.Z."/>
            <person name="Ahmed R."/>
            <person name="Khan M.M."/>
            <person name="Islam R."/>
            <person name="Rashid M.M."/>
            <person name="Khan S.A."/>
            <person name="Rahman M.S."/>
            <person name="Alam M."/>
        </authorList>
    </citation>
    <scope>NUCLEOTIDE SEQUENCE [LARGE SCALE GENOMIC DNA]</scope>
    <source>
        <strain evidence="2">cv. CVL-1</strain>
        <tissue evidence="1">Whole seedling</tissue>
    </source>
</reference>
<name>A0A1R3GRQ3_COCAP</name>
<comment type="caution">
    <text evidence="1">The sequence shown here is derived from an EMBL/GenBank/DDBJ whole genome shotgun (WGS) entry which is preliminary data.</text>
</comment>